<dbReference type="PANTHER" id="PTHR34582">
    <property type="entry name" value="UPF0702 TRANSMEMBRANE PROTEIN YCAP"/>
    <property type="match status" value="1"/>
</dbReference>
<feature type="transmembrane region" description="Helical" evidence="7">
    <location>
        <begin position="35"/>
        <end position="54"/>
    </location>
</feature>
<feature type="transmembrane region" description="Helical" evidence="7">
    <location>
        <begin position="60"/>
        <end position="81"/>
    </location>
</feature>
<evidence type="ECO:0000313" key="9">
    <source>
        <dbReference type="EMBL" id="KGE16382.1"/>
    </source>
</evidence>
<dbReference type="eggNOG" id="COG2323">
    <property type="taxonomic scope" value="Bacteria"/>
</dbReference>
<keyword evidence="3" id="KW-1003">Cell membrane</keyword>
<comment type="caution">
    <text evidence="9">The sequence shown here is derived from an EMBL/GenBank/DDBJ whole genome shotgun (WGS) entry which is preliminary data.</text>
</comment>
<evidence type="ECO:0000256" key="5">
    <source>
        <dbReference type="ARBA" id="ARBA00022989"/>
    </source>
</evidence>
<evidence type="ECO:0000256" key="6">
    <source>
        <dbReference type="ARBA" id="ARBA00023136"/>
    </source>
</evidence>
<dbReference type="STRING" id="268407.PWYN_16700"/>
<evidence type="ECO:0000259" key="8">
    <source>
        <dbReference type="Pfam" id="PF04239"/>
    </source>
</evidence>
<evidence type="ECO:0000256" key="4">
    <source>
        <dbReference type="ARBA" id="ARBA00022692"/>
    </source>
</evidence>
<keyword evidence="5 7" id="KW-1133">Transmembrane helix</keyword>
<accession>A0A098M4A0</accession>
<name>A0A098M4A0_9BACL</name>
<dbReference type="Pfam" id="PF04239">
    <property type="entry name" value="DUF421"/>
    <property type="match status" value="1"/>
</dbReference>
<reference evidence="9 10" key="1">
    <citation type="submission" date="2014-08" db="EMBL/GenBank/DDBJ databases">
        <authorList>
            <person name="den Bakker H.C."/>
        </authorList>
    </citation>
    <scope>NUCLEOTIDE SEQUENCE [LARGE SCALE GENOMIC DNA]</scope>
    <source>
        <strain evidence="9 10">DSM 18334</strain>
    </source>
</reference>
<evidence type="ECO:0000256" key="2">
    <source>
        <dbReference type="ARBA" id="ARBA00006448"/>
    </source>
</evidence>
<dbReference type="AlphaFoldDB" id="A0A098M4A0"/>
<dbReference type="InterPro" id="IPR023090">
    <property type="entry name" value="UPF0702_alpha/beta_dom_sf"/>
</dbReference>
<dbReference type="PANTHER" id="PTHR34582:SF2">
    <property type="entry name" value="UPF0702 TRANSMEMBRANE PROTEIN YDFR"/>
    <property type="match status" value="1"/>
</dbReference>
<keyword evidence="10" id="KW-1185">Reference proteome</keyword>
<proteinExistence type="inferred from homology"/>
<dbReference type="InterPro" id="IPR007353">
    <property type="entry name" value="DUF421"/>
</dbReference>
<comment type="similarity">
    <text evidence="2">Belongs to the UPF0702 family.</text>
</comment>
<reference evidence="9 10" key="2">
    <citation type="submission" date="2014-10" db="EMBL/GenBank/DDBJ databases">
        <title>Comparative genomics of the Paenibacillus odorifer group.</title>
        <authorList>
            <person name="Tsai Y.-C."/>
            <person name="Martin N."/>
            <person name="Korlach J."/>
            <person name="Wiedmann M."/>
        </authorList>
    </citation>
    <scope>NUCLEOTIDE SEQUENCE [LARGE SCALE GENOMIC DNA]</scope>
    <source>
        <strain evidence="9 10">DSM 18334</strain>
    </source>
</reference>
<dbReference type="EMBL" id="JQCR01000003">
    <property type="protein sequence ID" value="KGE16382.1"/>
    <property type="molecule type" value="Genomic_DNA"/>
</dbReference>
<dbReference type="Gene3D" id="3.30.240.20">
    <property type="entry name" value="bsu07140 like domains"/>
    <property type="match status" value="1"/>
</dbReference>
<dbReference type="RefSeq" id="WP_036654155.1">
    <property type="nucleotide sequence ID" value="NZ_JQCR01000003.1"/>
</dbReference>
<feature type="transmembrane region" description="Helical" evidence="7">
    <location>
        <begin position="12"/>
        <end position="28"/>
    </location>
</feature>
<gene>
    <name evidence="9" type="ORF">PWYN_16700</name>
</gene>
<dbReference type="OrthoDB" id="1796697at2"/>
<evidence type="ECO:0000256" key="3">
    <source>
        <dbReference type="ARBA" id="ARBA00022475"/>
    </source>
</evidence>
<dbReference type="GO" id="GO:0005886">
    <property type="term" value="C:plasma membrane"/>
    <property type="evidence" value="ECO:0007669"/>
    <property type="project" value="UniProtKB-SubCell"/>
</dbReference>
<dbReference type="Proteomes" id="UP000029734">
    <property type="component" value="Unassembled WGS sequence"/>
</dbReference>
<protein>
    <submittedName>
        <fullName evidence="9">Membrane protein</fullName>
    </submittedName>
</protein>
<evidence type="ECO:0000256" key="7">
    <source>
        <dbReference type="SAM" id="Phobius"/>
    </source>
</evidence>
<organism evidence="9 10">
    <name type="scientific">Paenibacillus wynnii</name>
    <dbReference type="NCBI Taxonomy" id="268407"/>
    <lineage>
        <taxon>Bacteria</taxon>
        <taxon>Bacillati</taxon>
        <taxon>Bacillota</taxon>
        <taxon>Bacilli</taxon>
        <taxon>Bacillales</taxon>
        <taxon>Paenibacillaceae</taxon>
        <taxon>Paenibacillus</taxon>
    </lineage>
</organism>
<comment type="subcellular location">
    <subcellularLocation>
        <location evidence="1">Cell membrane</location>
        <topology evidence="1">Multi-pass membrane protein</topology>
    </subcellularLocation>
</comment>
<keyword evidence="6 7" id="KW-0472">Membrane</keyword>
<evidence type="ECO:0000256" key="1">
    <source>
        <dbReference type="ARBA" id="ARBA00004651"/>
    </source>
</evidence>
<evidence type="ECO:0000313" key="10">
    <source>
        <dbReference type="Proteomes" id="UP000029734"/>
    </source>
</evidence>
<sequence length="208" mass="23699">MNFREILDEVWKSFVLIIAGMLLLRLAGRKSISQMTVPTTVIMVSIGTVIVQPIANKSIWMAIIAATTFIFILVLVEFLQIKSNSIEKFIRGSSVIVIKNGELQVGELKKHRLTVDQLEMKLRQNGLTHIKDLKTVTIETNGHIGYELSDHAKPITFQQMTLLLDSYFRTSSRTNSSPEIDISTNKENLSLFDEIHEEQKHFVEEELQ</sequence>
<keyword evidence="4 7" id="KW-0812">Transmembrane</keyword>
<feature type="domain" description="YetF C-terminal" evidence="8">
    <location>
        <begin position="82"/>
        <end position="154"/>
    </location>
</feature>